<accession>A0A2A6CMR9</accession>
<evidence type="ECO:0000313" key="2">
    <source>
        <dbReference type="Proteomes" id="UP000005239"/>
    </source>
</evidence>
<organism evidence="1 2">
    <name type="scientific">Pristionchus pacificus</name>
    <name type="common">Parasitic nematode worm</name>
    <dbReference type="NCBI Taxonomy" id="54126"/>
    <lineage>
        <taxon>Eukaryota</taxon>
        <taxon>Metazoa</taxon>
        <taxon>Ecdysozoa</taxon>
        <taxon>Nematoda</taxon>
        <taxon>Chromadorea</taxon>
        <taxon>Rhabditida</taxon>
        <taxon>Rhabditina</taxon>
        <taxon>Diplogasteromorpha</taxon>
        <taxon>Diplogasteroidea</taxon>
        <taxon>Neodiplogasteridae</taxon>
        <taxon>Pristionchus</taxon>
    </lineage>
</organism>
<dbReference type="AlphaFoldDB" id="A0A2A6CMR9"/>
<dbReference type="Proteomes" id="UP000005239">
    <property type="component" value="Unassembled WGS sequence"/>
</dbReference>
<accession>A0A8R1UUH0</accession>
<dbReference type="EnsemblMetazoa" id="PPA41135.1">
    <property type="protein sequence ID" value="PPA41135.1"/>
    <property type="gene ID" value="WBGene00279504"/>
</dbReference>
<evidence type="ECO:0000313" key="1">
    <source>
        <dbReference type="EnsemblMetazoa" id="PPA41135.1"/>
    </source>
</evidence>
<gene>
    <name evidence="1" type="primary">WBGene00279504</name>
</gene>
<keyword evidence="2" id="KW-1185">Reference proteome</keyword>
<reference evidence="1" key="2">
    <citation type="submission" date="2022-06" db="UniProtKB">
        <authorList>
            <consortium name="EnsemblMetazoa"/>
        </authorList>
    </citation>
    <scope>IDENTIFICATION</scope>
    <source>
        <strain evidence="1">PS312</strain>
    </source>
</reference>
<sequence length="211" mass="23808">MSDFSRLVLMEGLPKTKDVAMNISFYAVFEPTVLALISVFFILIWLLQCTTNTKLGAAYQYGTVVNLLNFVGRFIHLSMLFIFYQCLFNGNAVVERTPPSSDFRIVADDLQRGSRRMLVDIGLLMENEDRTCLLSRLLVPARGNGTAFAAYQATFSTGNAVETISKEWAPISLLHTMYPMIGFSVGIMGAIIAFATELLVYFIRRRWHHSR</sequence>
<proteinExistence type="predicted"/>
<reference evidence="2" key="1">
    <citation type="journal article" date="2008" name="Nat. Genet.">
        <title>The Pristionchus pacificus genome provides a unique perspective on nematode lifestyle and parasitism.</title>
        <authorList>
            <person name="Dieterich C."/>
            <person name="Clifton S.W."/>
            <person name="Schuster L.N."/>
            <person name="Chinwalla A."/>
            <person name="Delehaunty K."/>
            <person name="Dinkelacker I."/>
            <person name="Fulton L."/>
            <person name="Fulton R."/>
            <person name="Godfrey J."/>
            <person name="Minx P."/>
            <person name="Mitreva M."/>
            <person name="Roeseler W."/>
            <person name="Tian H."/>
            <person name="Witte H."/>
            <person name="Yang S.P."/>
            <person name="Wilson R.K."/>
            <person name="Sommer R.J."/>
        </authorList>
    </citation>
    <scope>NUCLEOTIDE SEQUENCE [LARGE SCALE GENOMIC DNA]</scope>
    <source>
        <strain evidence="2">PS312</strain>
    </source>
</reference>
<protein>
    <submittedName>
        <fullName evidence="1">Uncharacterized protein</fullName>
    </submittedName>
</protein>
<name>A0A2A6CMR9_PRIPA</name>